<feature type="coiled-coil region" evidence="2">
    <location>
        <begin position="441"/>
        <end position="482"/>
    </location>
</feature>
<dbReference type="GeneID" id="110083736"/>
<dbReference type="PANTHER" id="PTHR22590">
    <property type="entry name" value="MYOSIN MOTOR DOMAIN-CONTAINING PROTEIN"/>
    <property type="match status" value="1"/>
</dbReference>
<protein>
    <submittedName>
        <fullName evidence="6">IQ domain-containing protein E isoform X1</fullName>
    </submittedName>
</protein>
<dbReference type="PROSITE" id="PS51257">
    <property type="entry name" value="PROKAR_LIPOPROTEIN"/>
    <property type="match status" value="1"/>
</dbReference>
<dbReference type="Pfam" id="PF00612">
    <property type="entry name" value="IQ"/>
    <property type="match status" value="1"/>
</dbReference>
<feature type="coiled-coil region" evidence="2">
    <location>
        <begin position="187"/>
        <end position="235"/>
    </location>
</feature>
<name>A0ABM5F0C9_9SAUR</name>
<feature type="region of interest" description="Disordered" evidence="3">
    <location>
        <begin position="29"/>
        <end position="49"/>
    </location>
</feature>
<feature type="compositionally biased region" description="Basic residues" evidence="3">
    <location>
        <begin position="70"/>
        <end position="79"/>
    </location>
</feature>
<dbReference type="RefSeq" id="XP_072838862.1">
    <property type="nucleotide sequence ID" value="XM_072982761.1"/>
</dbReference>
<gene>
    <name evidence="6" type="primary">IQCE</name>
</gene>
<dbReference type="Gene3D" id="1.20.5.190">
    <property type="match status" value="1"/>
</dbReference>
<evidence type="ECO:0000256" key="2">
    <source>
        <dbReference type="SAM" id="Coils"/>
    </source>
</evidence>
<keyword evidence="2" id="KW-0175">Coiled coil</keyword>
<feature type="region of interest" description="Disordered" evidence="3">
    <location>
        <begin position="495"/>
        <end position="542"/>
    </location>
</feature>
<feature type="compositionally biased region" description="Low complexity" evidence="3">
    <location>
        <begin position="410"/>
        <end position="425"/>
    </location>
</feature>
<reference evidence="6" key="1">
    <citation type="submission" date="2025-08" db="UniProtKB">
        <authorList>
            <consortium name="RefSeq"/>
        </authorList>
    </citation>
    <scope>IDENTIFICATION</scope>
</reference>
<feature type="signal peptide" evidence="4">
    <location>
        <begin position="1"/>
        <end position="26"/>
    </location>
</feature>
<feature type="region of interest" description="Disordered" evidence="3">
    <location>
        <begin position="405"/>
        <end position="437"/>
    </location>
</feature>
<feature type="region of interest" description="Disordered" evidence="3">
    <location>
        <begin position="163"/>
        <end position="183"/>
    </location>
</feature>
<keyword evidence="1" id="KW-0677">Repeat</keyword>
<organism evidence="5 6">
    <name type="scientific">Pogona vitticeps</name>
    <name type="common">central bearded dragon</name>
    <dbReference type="NCBI Taxonomy" id="103695"/>
    <lineage>
        <taxon>Eukaryota</taxon>
        <taxon>Metazoa</taxon>
        <taxon>Chordata</taxon>
        <taxon>Craniata</taxon>
        <taxon>Vertebrata</taxon>
        <taxon>Euteleostomi</taxon>
        <taxon>Lepidosauria</taxon>
        <taxon>Squamata</taxon>
        <taxon>Bifurcata</taxon>
        <taxon>Unidentata</taxon>
        <taxon>Episquamata</taxon>
        <taxon>Toxicofera</taxon>
        <taxon>Iguania</taxon>
        <taxon>Acrodonta</taxon>
        <taxon>Agamidae</taxon>
        <taxon>Amphibolurinae</taxon>
        <taxon>Pogona</taxon>
    </lineage>
</organism>
<evidence type="ECO:0000256" key="1">
    <source>
        <dbReference type="ARBA" id="ARBA00022737"/>
    </source>
</evidence>
<dbReference type="InterPro" id="IPR052318">
    <property type="entry name" value="CellDiv_DevSignal_Domain"/>
</dbReference>
<dbReference type="InterPro" id="IPR000048">
    <property type="entry name" value="IQ_motif_EF-hand-BS"/>
</dbReference>
<feature type="region of interest" description="Disordered" evidence="3">
    <location>
        <begin position="592"/>
        <end position="618"/>
    </location>
</feature>
<keyword evidence="4" id="KW-0732">Signal</keyword>
<dbReference type="PROSITE" id="PS50096">
    <property type="entry name" value="IQ"/>
    <property type="match status" value="1"/>
</dbReference>
<keyword evidence="5" id="KW-1185">Reference proteome</keyword>
<accession>A0ABM5F0C9</accession>
<evidence type="ECO:0000313" key="6">
    <source>
        <dbReference type="RefSeq" id="XP_072838862.1"/>
    </source>
</evidence>
<evidence type="ECO:0000313" key="5">
    <source>
        <dbReference type="Proteomes" id="UP001652642"/>
    </source>
</evidence>
<dbReference type="PANTHER" id="PTHR22590:SF3">
    <property type="entry name" value="IQ DOMAIN-CONTAINING PROTEIN E"/>
    <property type="match status" value="1"/>
</dbReference>
<feature type="compositionally biased region" description="Polar residues" evidence="3">
    <location>
        <begin position="601"/>
        <end position="613"/>
    </location>
</feature>
<dbReference type="Proteomes" id="UP001652642">
    <property type="component" value="Chromosome 13"/>
</dbReference>
<proteinExistence type="predicted"/>
<feature type="chain" id="PRO_5045627714" evidence="4">
    <location>
        <begin position="27"/>
        <end position="691"/>
    </location>
</feature>
<evidence type="ECO:0000256" key="4">
    <source>
        <dbReference type="SAM" id="SignalP"/>
    </source>
</evidence>
<feature type="region of interest" description="Disordered" evidence="3">
    <location>
        <begin position="125"/>
        <end position="148"/>
    </location>
</feature>
<sequence length="691" mass="77013">MVPPSRNWGAAASSGLACLPACLVVGLPGPKASPAMSQGPSEAAPERELELVEDSLSALSYESDTETTLRKKTVRKSPKSLKSPYTSGTSVHSKKPGLSRPFKSTERRHFEIPLVKTSRQLWCGSPKQDTRHLGPAKPNIDLSPTFSVTLPGDTPEYLKEALGMKKPKHARSSRSGYIPGTPNYKEKEDMYDEIIELKKTIQAQKCEADRMKTKIRRLEEENSRKDKQIEQLLDSSRVTHACNAGHEGSEFGLVWTEQKNDTSLVISGLKQKVLRLEQQCKQKDHTINKLQADEKNTSVEEMRVTLQTYYEEIQRLQSLLAKSEAVQRKSSSEKSQQKAFNAAVLQLSKSVKALQDENWKLKADLDHMLSSSPAPSKAKNYAEWSRPRLVQLILKLEKKIDAMQNERPQLSKTSTSPLLAASTSAQPDPSVAKESDVPEECEHLLRVVKKLKSQRAALQDQLALKEETIQKLTERRRELEQNQGVDCRSVRTHAIEPPDQGQQGVPCPCRLSSPTLMRPPRGSDSVSPPLSSPGHPEKERAAHVIQRWWKAHKTKDPDLSCGPHLSQRAAESRAEEEAVRLIQSVFRAHLTRTHMEERSLTSRPGNKRTSPATSRGEEKGVWSTFKYSPLVFTSGPTASTQAELQPSSLPPPTEEILLDDSDEIITISPSPAKKTLSLEFSDSALRSLVHF</sequence>
<evidence type="ECO:0000256" key="3">
    <source>
        <dbReference type="SAM" id="MobiDB-lite"/>
    </source>
</evidence>
<feature type="coiled-coil region" evidence="2">
    <location>
        <begin position="273"/>
        <end position="326"/>
    </location>
</feature>
<feature type="region of interest" description="Disordered" evidence="3">
    <location>
        <begin position="62"/>
        <end position="103"/>
    </location>
</feature>